<sequence>MTLSKAPYGTWKSPITADALVQKSISLTDVLVDAVTRVVYHIEKRPSEGGRAVIVDTVAGADVIGAGWNATTRVQEYGGGSALVHDGVVFFSHAPDGRVYRTQAGKEPKAVTPAGVPFRYADFDVHPVHKHILVAVLEDHTNDTPSTVLTRLSIINTLTQSLTTVVEGADFYAAPKFSPDGSCIAYQEWNHPDMPWQRSAVHVATIFIPDDGSSTGITLGDDVPLAWDDKEVSVAFPRWLNSDTLIFMCDHSGFQNPWVYSMSSKKRSLLLAPLGEDFNLPANKLGASYYDVLDEDTILFSAFTSGKSVLYHYNIPLKTLTPVENSFVTMSSIRALDPTTIVCVAGSSKEPNGVVRLTLSDTSASPVKTRAEVLKSSMVSLPFPDGVISQPIPLTLQEDGKPLYVIFYPPTNPDYEGSDSPTEKPPCIVNAHGGPTYMADQSLEWTKQYFTSRGWAWLDVNYAGSCGYGRRYIDRLNGQWGIADVSDCAVAATRLAASPHSLVDATRTAIRGGSAGGYTTLAALCAYPDAFAAGTSLYGISDLIKLTEDTHKFESKYMDKLLGGTYEEIPHVYAERSPVNNAEKIRVPLLILQGLDDKVVPPAQAAIIIEKIRSQGGHVEDIQFEGEGHGWVKADTIKTALEAERRFYEKVFKIV</sequence>
<dbReference type="Proteomes" id="UP000814033">
    <property type="component" value="Unassembled WGS sequence"/>
</dbReference>
<comment type="caution">
    <text evidence="1">The sequence shown here is derived from an EMBL/GenBank/DDBJ whole genome shotgun (WGS) entry which is preliminary data.</text>
</comment>
<keyword evidence="2" id="KW-1185">Reference proteome</keyword>
<evidence type="ECO:0000313" key="2">
    <source>
        <dbReference type="Proteomes" id="UP000814033"/>
    </source>
</evidence>
<protein>
    <submittedName>
        <fullName evidence="1">Alpha/beta-hydrolase</fullName>
    </submittedName>
</protein>
<reference evidence="1" key="1">
    <citation type="submission" date="2021-02" db="EMBL/GenBank/DDBJ databases">
        <authorList>
            <consortium name="DOE Joint Genome Institute"/>
            <person name="Ahrendt S."/>
            <person name="Looney B.P."/>
            <person name="Miyauchi S."/>
            <person name="Morin E."/>
            <person name="Drula E."/>
            <person name="Courty P.E."/>
            <person name="Chicoki N."/>
            <person name="Fauchery L."/>
            <person name="Kohler A."/>
            <person name="Kuo A."/>
            <person name="Labutti K."/>
            <person name="Pangilinan J."/>
            <person name="Lipzen A."/>
            <person name="Riley R."/>
            <person name="Andreopoulos W."/>
            <person name="He G."/>
            <person name="Johnson J."/>
            <person name="Barry K.W."/>
            <person name="Grigoriev I.V."/>
            <person name="Nagy L."/>
            <person name="Hibbett D."/>
            <person name="Henrissat B."/>
            <person name="Matheny P.B."/>
            <person name="Labbe J."/>
            <person name="Martin F."/>
        </authorList>
    </citation>
    <scope>NUCLEOTIDE SEQUENCE</scope>
    <source>
        <strain evidence="1">FP105234-sp</strain>
    </source>
</reference>
<accession>A0ACB8RFH7</accession>
<reference evidence="1" key="2">
    <citation type="journal article" date="2022" name="New Phytol.">
        <title>Evolutionary transition to the ectomycorrhizal habit in the genomes of a hyperdiverse lineage of mushroom-forming fungi.</title>
        <authorList>
            <person name="Looney B."/>
            <person name="Miyauchi S."/>
            <person name="Morin E."/>
            <person name="Drula E."/>
            <person name="Courty P.E."/>
            <person name="Kohler A."/>
            <person name="Kuo A."/>
            <person name="LaButti K."/>
            <person name="Pangilinan J."/>
            <person name="Lipzen A."/>
            <person name="Riley R."/>
            <person name="Andreopoulos W."/>
            <person name="He G."/>
            <person name="Johnson J."/>
            <person name="Nolan M."/>
            <person name="Tritt A."/>
            <person name="Barry K.W."/>
            <person name="Grigoriev I.V."/>
            <person name="Nagy L.G."/>
            <person name="Hibbett D."/>
            <person name="Henrissat B."/>
            <person name="Matheny P.B."/>
            <person name="Labbe J."/>
            <person name="Martin F.M."/>
        </authorList>
    </citation>
    <scope>NUCLEOTIDE SEQUENCE</scope>
    <source>
        <strain evidence="1">FP105234-sp</strain>
    </source>
</reference>
<organism evidence="1 2">
    <name type="scientific">Auriscalpium vulgare</name>
    <dbReference type="NCBI Taxonomy" id="40419"/>
    <lineage>
        <taxon>Eukaryota</taxon>
        <taxon>Fungi</taxon>
        <taxon>Dikarya</taxon>
        <taxon>Basidiomycota</taxon>
        <taxon>Agaricomycotina</taxon>
        <taxon>Agaricomycetes</taxon>
        <taxon>Russulales</taxon>
        <taxon>Auriscalpiaceae</taxon>
        <taxon>Auriscalpium</taxon>
    </lineage>
</organism>
<dbReference type="EMBL" id="MU276048">
    <property type="protein sequence ID" value="KAI0042772.1"/>
    <property type="molecule type" value="Genomic_DNA"/>
</dbReference>
<proteinExistence type="predicted"/>
<evidence type="ECO:0000313" key="1">
    <source>
        <dbReference type="EMBL" id="KAI0042772.1"/>
    </source>
</evidence>
<gene>
    <name evidence="1" type="ORF">FA95DRAFT_1563973</name>
</gene>
<name>A0ACB8RFH7_9AGAM</name>